<feature type="domain" description="Carrier" evidence="4">
    <location>
        <begin position="34"/>
        <end position="111"/>
    </location>
</feature>
<dbReference type="GO" id="GO:0009366">
    <property type="term" value="C:enterobactin synthetase complex"/>
    <property type="evidence" value="ECO:0007669"/>
    <property type="project" value="TreeGrafter"/>
</dbReference>
<dbReference type="RefSeq" id="WP_074951285.1">
    <property type="nucleotide sequence ID" value="NZ_BJXR01000013.1"/>
</dbReference>
<dbReference type="GO" id="GO:0005829">
    <property type="term" value="C:cytosol"/>
    <property type="evidence" value="ECO:0007669"/>
    <property type="project" value="TreeGrafter"/>
</dbReference>
<dbReference type="EMBL" id="FOIB01000002">
    <property type="protein sequence ID" value="SET63098.1"/>
    <property type="molecule type" value="Genomic_DNA"/>
</dbReference>
<dbReference type="PANTHER" id="PTHR45527">
    <property type="entry name" value="NONRIBOSOMAL PEPTIDE SYNTHETASE"/>
    <property type="match status" value="1"/>
</dbReference>
<dbReference type="InterPro" id="IPR001242">
    <property type="entry name" value="Condensation_dom"/>
</dbReference>
<reference evidence="5 8" key="2">
    <citation type="submission" date="2019-07" db="EMBL/GenBank/DDBJ databases">
        <title>Whole genome shotgun sequence of Myxococcus fulvus NBRC 100333.</title>
        <authorList>
            <person name="Hosoyama A."/>
            <person name="Uohara A."/>
            <person name="Ohji S."/>
            <person name="Ichikawa N."/>
        </authorList>
    </citation>
    <scope>NUCLEOTIDE SEQUENCE [LARGE SCALE GENOMIC DNA]</scope>
    <source>
        <strain evidence="5 8">NBRC 100333</strain>
    </source>
</reference>
<evidence type="ECO:0000313" key="7">
    <source>
        <dbReference type="Proteomes" id="UP000183760"/>
    </source>
</evidence>
<dbReference type="CDD" id="cd19531">
    <property type="entry name" value="LCL_NRPS-like"/>
    <property type="match status" value="1"/>
</dbReference>
<proteinExistence type="predicted"/>
<dbReference type="InterPro" id="IPR009081">
    <property type="entry name" value="PP-bd_ACP"/>
</dbReference>
<dbReference type="Pfam" id="PF00550">
    <property type="entry name" value="PP-binding"/>
    <property type="match status" value="1"/>
</dbReference>
<dbReference type="OrthoDB" id="2472181at2"/>
<evidence type="ECO:0000256" key="3">
    <source>
        <dbReference type="SAM" id="MobiDB-lite"/>
    </source>
</evidence>
<keyword evidence="7" id="KW-1185">Reference proteome</keyword>
<dbReference type="PANTHER" id="PTHR45527:SF1">
    <property type="entry name" value="FATTY ACID SYNTHASE"/>
    <property type="match status" value="1"/>
</dbReference>
<accession>A0A511SVK0</accession>
<evidence type="ECO:0000313" key="8">
    <source>
        <dbReference type="Proteomes" id="UP000321514"/>
    </source>
</evidence>
<dbReference type="PROSITE" id="PS50075">
    <property type="entry name" value="CARRIER"/>
    <property type="match status" value="1"/>
</dbReference>
<keyword evidence="1" id="KW-0596">Phosphopantetheine</keyword>
<evidence type="ECO:0000256" key="1">
    <source>
        <dbReference type="ARBA" id="ARBA00022450"/>
    </source>
</evidence>
<dbReference type="AlphaFoldDB" id="A0A511SVK0"/>
<dbReference type="InterPro" id="IPR020806">
    <property type="entry name" value="PKS_PP-bd"/>
</dbReference>
<dbReference type="Gene3D" id="3.30.559.10">
    <property type="entry name" value="Chloramphenicol acetyltransferase-like domain"/>
    <property type="match status" value="1"/>
</dbReference>
<protein>
    <submittedName>
        <fullName evidence="6">Phosphopantetheine attachment site</fullName>
    </submittedName>
</protein>
<dbReference type="Gene3D" id="3.30.559.30">
    <property type="entry name" value="Nonribosomal peptide synthetase, condensation domain"/>
    <property type="match status" value="1"/>
</dbReference>
<dbReference type="STRING" id="1334629.MFUL124B02_35935"/>
<evidence type="ECO:0000313" key="5">
    <source>
        <dbReference type="EMBL" id="GEN05935.1"/>
    </source>
</evidence>
<dbReference type="SMART" id="SM00823">
    <property type="entry name" value="PKS_PP"/>
    <property type="match status" value="1"/>
</dbReference>
<reference evidence="6 7" key="1">
    <citation type="submission" date="2016-10" db="EMBL/GenBank/DDBJ databases">
        <authorList>
            <person name="Varghese N."/>
            <person name="Submissions S."/>
        </authorList>
    </citation>
    <scope>NUCLEOTIDE SEQUENCE [LARGE SCALE GENOMIC DNA]</scope>
    <source>
        <strain evidence="6 7">DSM 16525</strain>
    </source>
</reference>
<dbReference type="GO" id="GO:0031177">
    <property type="term" value="F:phosphopantetheine binding"/>
    <property type="evidence" value="ECO:0007669"/>
    <property type="project" value="InterPro"/>
</dbReference>
<dbReference type="InterPro" id="IPR036736">
    <property type="entry name" value="ACP-like_sf"/>
</dbReference>
<dbReference type="Pfam" id="PF00668">
    <property type="entry name" value="Condensation"/>
    <property type="match status" value="1"/>
</dbReference>
<dbReference type="EMBL" id="BJXR01000013">
    <property type="protein sequence ID" value="GEN05935.1"/>
    <property type="molecule type" value="Genomic_DNA"/>
</dbReference>
<evidence type="ECO:0000259" key="4">
    <source>
        <dbReference type="PROSITE" id="PS50075"/>
    </source>
</evidence>
<dbReference type="GO" id="GO:0047527">
    <property type="term" value="F:2,3-dihydroxybenzoate-serine ligase activity"/>
    <property type="evidence" value="ECO:0007669"/>
    <property type="project" value="TreeGrafter"/>
</dbReference>
<feature type="region of interest" description="Disordered" evidence="3">
    <location>
        <begin position="566"/>
        <end position="590"/>
    </location>
</feature>
<evidence type="ECO:0000256" key="2">
    <source>
        <dbReference type="ARBA" id="ARBA00022553"/>
    </source>
</evidence>
<dbReference type="Proteomes" id="UP000183760">
    <property type="component" value="Unassembled WGS sequence"/>
</dbReference>
<dbReference type="InterPro" id="IPR023213">
    <property type="entry name" value="CAT-like_dom_sf"/>
</dbReference>
<dbReference type="SUPFAM" id="SSF47336">
    <property type="entry name" value="ACP-like"/>
    <property type="match status" value="1"/>
</dbReference>
<name>A0A511SVK0_MYXFU</name>
<dbReference type="Proteomes" id="UP000321514">
    <property type="component" value="Unassembled WGS sequence"/>
</dbReference>
<keyword evidence="2" id="KW-0597">Phosphoprotein</keyword>
<dbReference type="SUPFAM" id="SSF52777">
    <property type="entry name" value="CoA-dependent acyltransferases"/>
    <property type="match status" value="2"/>
</dbReference>
<organism evidence="5 8">
    <name type="scientific">Myxococcus fulvus</name>
    <dbReference type="NCBI Taxonomy" id="33"/>
    <lineage>
        <taxon>Bacteria</taxon>
        <taxon>Pseudomonadati</taxon>
        <taxon>Myxococcota</taxon>
        <taxon>Myxococcia</taxon>
        <taxon>Myxococcales</taxon>
        <taxon>Cystobacterineae</taxon>
        <taxon>Myxococcaceae</taxon>
        <taxon>Myxococcus</taxon>
    </lineage>
</organism>
<sequence length="590" mass="64445">MRDEKDVVKLRADDREVSWARPSRPGLSESRLPAHNVTIEGWVVEWLALHWQMPTASIDTRRPLVEQGLDSMGAMRLTHDLEQWLGLPLTLSFLWEQRTIESLARALASPDTLFTLSPVSEANDTARGLASDTAPASAGQRRLWRLMRPVPDSPRFHVHFGLRFDGPLDVDSLRLGFQELVRRHESLRTTFHERDGALTQVVSPASRLELPVVDLRGGGGDAPEVALGSSSFRAMNDAQARAPFDVAAGPLMRAALVILAEQTHVLLVTQHQLITDGPSLGVFGRELASLYRVFQAGVPSPLAPPARQPADVARWQHRWSTSDAARQQREYWRARLEGAPPLSLTSRRAGEEDAGGLVRLEVPVALTAAWKSLASTEGATLFTALSAVFAALLRQVSGQEDVLVGTVVANRGRRELRDVVGLLSNTVALRCDLTGNPSFRELLRRHRLRTTEDLGHQELPFDEVAASLPHGLQAACVFESATGVDLSIPGMSCTLLSDTPDASVPGLARHALTLLLREDLTGLRGAFEYASAVFQPAEVERLARAYRHLLGRIVETPDARLDELALSEEAPRQALDGGPERTSGTADSNA</sequence>
<gene>
    <name evidence="5" type="ORF">MFU01_09720</name>
    <name evidence="6" type="ORF">SAMN05443572_102947</name>
</gene>
<evidence type="ECO:0000313" key="6">
    <source>
        <dbReference type="EMBL" id="SET63098.1"/>
    </source>
</evidence>
<dbReference type="GO" id="GO:0043041">
    <property type="term" value="P:amino acid activation for nonribosomal peptide biosynthetic process"/>
    <property type="evidence" value="ECO:0007669"/>
    <property type="project" value="TreeGrafter"/>
</dbReference>
<dbReference type="Gene3D" id="1.10.1200.10">
    <property type="entry name" value="ACP-like"/>
    <property type="match status" value="1"/>
</dbReference>
<dbReference type="GO" id="GO:0009239">
    <property type="term" value="P:enterobactin biosynthetic process"/>
    <property type="evidence" value="ECO:0007669"/>
    <property type="project" value="TreeGrafter"/>
</dbReference>
<comment type="caution">
    <text evidence="5">The sequence shown here is derived from an EMBL/GenBank/DDBJ whole genome shotgun (WGS) entry which is preliminary data.</text>
</comment>